<keyword evidence="4" id="KW-1185">Reference proteome</keyword>
<feature type="compositionally biased region" description="Basic and acidic residues" evidence="1">
    <location>
        <begin position="911"/>
        <end position="923"/>
    </location>
</feature>
<proteinExistence type="predicted"/>
<dbReference type="SUPFAM" id="SSF56935">
    <property type="entry name" value="Porins"/>
    <property type="match status" value="1"/>
</dbReference>
<dbReference type="AlphaFoldDB" id="A0A0T5VN51"/>
<dbReference type="InterPro" id="IPR041700">
    <property type="entry name" value="OMP_b-brl_3"/>
</dbReference>
<name>A0A0T5VN51_9SPHI</name>
<dbReference type="Proteomes" id="UP000051950">
    <property type="component" value="Unassembled WGS sequence"/>
</dbReference>
<dbReference type="InterPro" id="IPR008969">
    <property type="entry name" value="CarboxyPept-like_regulatory"/>
</dbReference>
<evidence type="ECO:0000256" key="1">
    <source>
        <dbReference type="SAM" id="MobiDB-lite"/>
    </source>
</evidence>
<gene>
    <name evidence="3" type="ORF">ASU31_18340</name>
</gene>
<dbReference type="Gene3D" id="2.60.40.1120">
    <property type="entry name" value="Carboxypeptidase-like, regulatory domain"/>
    <property type="match status" value="1"/>
</dbReference>
<protein>
    <recommendedName>
        <fullName evidence="2">Outer membrane protein beta-barrel domain-containing protein</fullName>
    </recommendedName>
</protein>
<dbReference type="Pfam" id="PF14905">
    <property type="entry name" value="OMP_b-brl_3"/>
    <property type="match status" value="1"/>
</dbReference>
<evidence type="ECO:0000313" key="3">
    <source>
        <dbReference type="EMBL" id="KRT14629.1"/>
    </source>
</evidence>
<dbReference type="SUPFAM" id="SSF49464">
    <property type="entry name" value="Carboxypeptidase regulatory domain-like"/>
    <property type="match status" value="1"/>
</dbReference>
<organism evidence="3 4">
    <name type="scientific">Pedobacter ginsenosidimutans</name>
    <dbReference type="NCBI Taxonomy" id="687842"/>
    <lineage>
        <taxon>Bacteria</taxon>
        <taxon>Pseudomonadati</taxon>
        <taxon>Bacteroidota</taxon>
        <taxon>Sphingobacteriia</taxon>
        <taxon>Sphingobacteriales</taxon>
        <taxon>Sphingobacteriaceae</taxon>
        <taxon>Pedobacter</taxon>
    </lineage>
</organism>
<dbReference type="EMBL" id="LMZQ01000015">
    <property type="protein sequence ID" value="KRT14629.1"/>
    <property type="molecule type" value="Genomic_DNA"/>
</dbReference>
<dbReference type="STRING" id="687842.ASU31_18340"/>
<feature type="region of interest" description="Disordered" evidence="1">
    <location>
        <begin position="904"/>
        <end position="923"/>
    </location>
</feature>
<sequence length="923" mass="102678">MFFIISGILNPLFARQGKNTAVNGKEIHDISGIVQDSLGKPVIGATVKIRYGKDSLVTHTDEDGVFYFENFGSATFTITVSGIGFSDVVRRYLNNYLKKTIVLDPIVLKQSVMELAEVKVNGTPSIKYKVDTVEYRAADYTVPPAARLDELLKKMEGMEVGKDGTLVYQGQEVSQAKLNGKAFAGGEVKQAIQTLPASIVEKIQIIDDYGDFAAKTGIKDGAAKKTLNITTKPERSIGTFSYIKAQAGNNDRYANELTLDNLNANRVIHIGGDLSKTVNGIASADPISSSLNGDQFRPASQGNTAMATPAISYANEWNGALSLVASYSYNYLSNDAVVKSYGDNFYSRGLSSFSSENVNDNLLRAHEFKFQMDINPSKANFFQFTVAFVHHSAERQDSALTNALNDFNTGFEYQRSQLNNFLANPSTDYNFSTTYLHLFSKPKRIFSSQFSYSHERNRSDLEAKTRYSYYQDASFLNLVNDSLTNLLTVKSDRLNLYKANLVYTEPLSEFGRLELGAVLKLSNHINSAISETQGNIPGGNALPYTNDFRFNFTDTKLSLVYRYGNNKSDLSLGVALMPSLLSTLEGQKNHNAQFRIVPVIKYSRSWSMVERFQFSYTAYNSEPNAQQLQPFTDRSDPNNLVLGNPMLKTAFTHFFNTNYSRYFPNQKINVSGGIDFRLYKDRVVADLGQFTSELANGITKTTTLTSFANKNGSYQAIGRYGLSKQLNNRAFALSFNGNVVINSMIALSNGSDYRVSTKQFNERFSARIAINNSFELNPYLGHRLISSGYSLADVAPDHTSIAQLALDGKLSFAKNFLCSFEINKNFVKGLSGNVSNPLIINAGIEKSFFKQRSLTLTFNCFDLLQQNNLIQQVITPQSNISTLSNPFSRYFLLGLRLNLQKWSGTPQRNGEPMKRRGDGSFIN</sequence>
<reference evidence="3 4" key="1">
    <citation type="submission" date="2015-11" db="EMBL/GenBank/DDBJ databases">
        <title>Sequence of Pedobacter ginsenosidimutans.</title>
        <authorList>
            <person name="Carson E."/>
            <person name="Keyser V."/>
            <person name="Newman J."/>
            <person name="Miller J."/>
        </authorList>
    </citation>
    <scope>NUCLEOTIDE SEQUENCE [LARGE SCALE GENOMIC DNA]</scope>
    <source>
        <strain evidence="3 4">KACC 14530</strain>
    </source>
</reference>
<evidence type="ECO:0000313" key="4">
    <source>
        <dbReference type="Proteomes" id="UP000051950"/>
    </source>
</evidence>
<comment type="caution">
    <text evidence="3">The sequence shown here is derived from an EMBL/GenBank/DDBJ whole genome shotgun (WGS) entry which is preliminary data.</text>
</comment>
<feature type="domain" description="Outer membrane protein beta-barrel" evidence="2">
    <location>
        <begin position="437"/>
        <end position="895"/>
    </location>
</feature>
<accession>A0A0T5VN51</accession>
<dbReference type="Pfam" id="PF13620">
    <property type="entry name" value="CarboxypepD_reg"/>
    <property type="match status" value="1"/>
</dbReference>
<evidence type="ECO:0000259" key="2">
    <source>
        <dbReference type="Pfam" id="PF14905"/>
    </source>
</evidence>